<evidence type="ECO:0000259" key="2">
    <source>
        <dbReference type="PROSITE" id="PS50110"/>
    </source>
</evidence>
<dbReference type="GO" id="GO:0000160">
    <property type="term" value="P:phosphorelay signal transduction system"/>
    <property type="evidence" value="ECO:0007669"/>
    <property type="project" value="InterPro"/>
</dbReference>
<comment type="caution">
    <text evidence="3">The sequence shown here is derived from an EMBL/GenBank/DDBJ whole genome shotgun (WGS) entry which is preliminary data.</text>
</comment>
<dbReference type="Proteomes" id="UP000474296">
    <property type="component" value="Unassembled WGS sequence"/>
</dbReference>
<proteinExistence type="predicted"/>
<dbReference type="SUPFAM" id="SSF52172">
    <property type="entry name" value="CheY-like"/>
    <property type="match status" value="1"/>
</dbReference>
<name>A0A6M0CJB6_9FLAO</name>
<sequence length="133" mass="15035">MNSPVKIGCIIDDDNTYVNLMSTLIKMKKLSEKLLVFNNGQEAIDYFEDTLQRGAKDELPQVIFLDLNMPIMNGWQFLEQFDSESCSGCSLYVVSSSINPSDIDRAKRYPTVTDYITKPMEITTLEEVFASAS</sequence>
<evidence type="ECO:0000313" key="3">
    <source>
        <dbReference type="EMBL" id="NER17931.1"/>
    </source>
</evidence>
<accession>A0A6M0CJB6</accession>
<reference evidence="3 4" key="1">
    <citation type="submission" date="2020-01" db="EMBL/GenBank/DDBJ databases">
        <title>Spongiivirga citrea KCTC 32990T.</title>
        <authorList>
            <person name="Wang G."/>
        </authorList>
    </citation>
    <scope>NUCLEOTIDE SEQUENCE [LARGE SCALE GENOMIC DNA]</scope>
    <source>
        <strain evidence="3 4">KCTC 32990</strain>
    </source>
</reference>
<organism evidence="3 4">
    <name type="scientific">Spongiivirga citrea</name>
    <dbReference type="NCBI Taxonomy" id="1481457"/>
    <lineage>
        <taxon>Bacteria</taxon>
        <taxon>Pseudomonadati</taxon>
        <taxon>Bacteroidota</taxon>
        <taxon>Flavobacteriia</taxon>
        <taxon>Flavobacteriales</taxon>
        <taxon>Flavobacteriaceae</taxon>
        <taxon>Spongiivirga</taxon>
    </lineage>
</organism>
<feature type="domain" description="Response regulatory" evidence="2">
    <location>
        <begin position="7"/>
        <end position="133"/>
    </location>
</feature>
<dbReference type="InterPro" id="IPR001789">
    <property type="entry name" value="Sig_transdc_resp-reg_receiver"/>
</dbReference>
<dbReference type="SMART" id="SM00448">
    <property type="entry name" value="REC"/>
    <property type="match status" value="1"/>
</dbReference>
<dbReference type="RefSeq" id="WP_164032598.1">
    <property type="nucleotide sequence ID" value="NZ_JAABOQ010000004.1"/>
</dbReference>
<dbReference type="PANTHER" id="PTHR44520">
    <property type="entry name" value="RESPONSE REGULATOR RCP1-RELATED"/>
    <property type="match status" value="1"/>
</dbReference>
<evidence type="ECO:0000313" key="4">
    <source>
        <dbReference type="Proteomes" id="UP000474296"/>
    </source>
</evidence>
<gene>
    <name evidence="3" type="ORF">GWK10_11960</name>
</gene>
<dbReference type="Gene3D" id="3.40.50.2300">
    <property type="match status" value="1"/>
</dbReference>
<feature type="modified residue" description="4-aspartylphosphate" evidence="1">
    <location>
        <position position="66"/>
    </location>
</feature>
<dbReference type="PROSITE" id="PS50110">
    <property type="entry name" value="RESPONSE_REGULATORY"/>
    <property type="match status" value="1"/>
</dbReference>
<dbReference type="Pfam" id="PF00072">
    <property type="entry name" value="Response_reg"/>
    <property type="match status" value="1"/>
</dbReference>
<protein>
    <submittedName>
        <fullName evidence="3">Response regulator</fullName>
    </submittedName>
</protein>
<dbReference type="PANTHER" id="PTHR44520:SF2">
    <property type="entry name" value="RESPONSE REGULATOR RCP1"/>
    <property type="match status" value="1"/>
</dbReference>
<evidence type="ECO:0000256" key="1">
    <source>
        <dbReference type="PROSITE-ProRule" id="PRU00169"/>
    </source>
</evidence>
<dbReference type="InterPro" id="IPR052893">
    <property type="entry name" value="TCS_response_regulator"/>
</dbReference>
<keyword evidence="4" id="KW-1185">Reference proteome</keyword>
<dbReference type="InterPro" id="IPR011006">
    <property type="entry name" value="CheY-like_superfamily"/>
</dbReference>
<dbReference type="AlphaFoldDB" id="A0A6M0CJB6"/>
<dbReference type="EMBL" id="JAABOQ010000004">
    <property type="protein sequence ID" value="NER17931.1"/>
    <property type="molecule type" value="Genomic_DNA"/>
</dbReference>
<keyword evidence="1" id="KW-0597">Phosphoprotein</keyword>